<evidence type="ECO:0000313" key="6">
    <source>
        <dbReference type="Proteomes" id="UP000721415"/>
    </source>
</evidence>
<reference evidence="5 6" key="1">
    <citation type="submission" date="2020-07" db="EMBL/GenBank/DDBJ databases">
        <title>Facklamia lactis sp. nov., isolated from raw milk.</title>
        <authorList>
            <person name="Doll E.V."/>
            <person name="Huptas C."/>
            <person name="Staib L."/>
            <person name="Wenning M."/>
            <person name="Scherer S."/>
        </authorList>
    </citation>
    <scope>NUCLEOTIDE SEQUENCE [LARGE SCALE GENOMIC DNA]</scope>
    <source>
        <strain evidence="5 6">DSM 111018</strain>
    </source>
</reference>
<dbReference type="Pfam" id="PF12848">
    <property type="entry name" value="ABC_tran_Xtn"/>
    <property type="match status" value="1"/>
</dbReference>
<keyword evidence="6" id="KW-1185">Reference proteome</keyword>
<feature type="domain" description="ABC transporter" evidence="4">
    <location>
        <begin position="4"/>
        <end position="255"/>
    </location>
</feature>
<dbReference type="InterPro" id="IPR032781">
    <property type="entry name" value="ABC_tran_Xtn"/>
</dbReference>
<dbReference type="Pfam" id="PF16326">
    <property type="entry name" value="ABC_tran_CTD"/>
    <property type="match status" value="1"/>
</dbReference>
<accession>A0ABS0LMD7</accession>
<dbReference type="Gene3D" id="3.40.50.300">
    <property type="entry name" value="P-loop containing nucleotide triphosphate hydrolases"/>
    <property type="match status" value="2"/>
</dbReference>
<dbReference type="PANTHER" id="PTHR42855:SF1">
    <property type="entry name" value="ABC TRANSPORTER DOMAIN-CONTAINING PROTEIN"/>
    <property type="match status" value="1"/>
</dbReference>
<gene>
    <name evidence="5" type="ORF">HZY91_00290</name>
</gene>
<evidence type="ECO:0000256" key="2">
    <source>
        <dbReference type="ARBA" id="ARBA00022840"/>
    </source>
</evidence>
<dbReference type="PROSITE" id="PS00211">
    <property type="entry name" value="ABC_TRANSPORTER_1"/>
    <property type="match status" value="1"/>
</dbReference>
<dbReference type="PANTHER" id="PTHR42855">
    <property type="entry name" value="ABC TRANSPORTER ATP-BINDING SUBUNIT"/>
    <property type="match status" value="1"/>
</dbReference>
<protein>
    <submittedName>
        <fullName evidence="5">ABC-F family ATP-binding cassette domain-containing protein</fullName>
    </submittedName>
</protein>
<dbReference type="CDD" id="cd03221">
    <property type="entry name" value="ABCF_EF-3"/>
    <property type="match status" value="2"/>
</dbReference>
<feature type="domain" description="ABC transporter" evidence="4">
    <location>
        <begin position="321"/>
        <end position="541"/>
    </location>
</feature>
<organism evidence="5 6">
    <name type="scientific">Facklamia lactis</name>
    <dbReference type="NCBI Taxonomy" id="2749967"/>
    <lineage>
        <taxon>Bacteria</taxon>
        <taxon>Bacillati</taxon>
        <taxon>Bacillota</taxon>
        <taxon>Bacilli</taxon>
        <taxon>Lactobacillales</taxon>
        <taxon>Aerococcaceae</taxon>
        <taxon>Facklamia</taxon>
    </lineage>
</organism>
<name>A0ABS0LMD7_9LACT</name>
<dbReference type="EMBL" id="JACBXQ010000001">
    <property type="protein sequence ID" value="MBG9985326.1"/>
    <property type="molecule type" value="Genomic_DNA"/>
</dbReference>
<dbReference type="Proteomes" id="UP000721415">
    <property type="component" value="Unassembled WGS sequence"/>
</dbReference>
<dbReference type="SUPFAM" id="SSF52540">
    <property type="entry name" value="P-loop containing nucleoside triphosphate hydrolases"/>
    <property type="match status" value="2"/>
</dbReference>
<dbReference type="Pfam" id="PF00005">
    <property type="entry name" value="ABC_tran"/>
    <property type="match status" value="2"/>
</dbReference>
<evidence type="ECO:0000256" key="1">
    <source>
        <dbReference type="ARBA" id="ARBA00022741"/>
    </source>
</evidence>
<keyword evidence="2 5" id="KW-0067">ATP-binding</keyword>
<evidence type="ECO:0000259" key="4">
    <source>
        <dbReference type="PROSITE" id="PS50893"/>
    </source>
</evidence>
<dbReference type="InterPro" id="IPR003439">
    <property type="entry name" value="ABC_transporter-like_ATP-bd"/>
</dbReference>
<feature type="coiled-coil region" evidence="3">
    <location>
        <begin position="568"/>
        <end position="619"/>
    </location>
</feature>
<sequence length="628" mass="72153">MKEITVTNLCKSYGSKTLIENVNFSIRTGDRIGLIGPNGTGKSSLLKVLAGKDNYDAGTISQSKNYEIAYLEQNPQLNPAQTVLEAVYESSAPLIQLLLKYEQIRLSLELDPNNPQLQETFTSISEEMTLKGAWDIEIVAKTILTQLKIFDMNHLVGSCSGGQKKRIGLAQVLIAEPDLLILDEPTNHLDIQTIQWLEKHLANYKGALLLVTHDRYFLERSVNKIFELRQGLLREYEGNYQTYLTKRAEEFEIQEKVLQKQDRLYQQELAWMRQGARARTTKQQARIDRFKDLKHDIANRKQEEGEIAFDFGQQRIGNQIMELENIKINIANKVVIEDFSKVFIKGDRLGIVGDNGVGKSTFLNMLAGYHSIDQGIYKVGQTVRIAYYRQLDEDLPDNMRVLNFLTQVADDFEQTDGSKVSASQMLERFNFPRETHGSFISSLSGGERRRLYLLTLLIQEPNVLLLDEPTNDLDIDTLTTLEDYLAEFLGVVVIVSHDRYFLDKTVDQILELTGQGNYQFYWGNYSDFLEEKSALSNIVHLDLKSQSVINKSQKKHNKRMSYQEKKEWAVIQKNIEEMESKIDKINKEMMQSANNAVALMTLQEELDESEANLLELYERYEYLSNLDQ</sequence>
<keyword evidence="1" id="KW-0547">Nucleotide-binding</keyword>
<dbReference type="InterPro" id="IPR027417">
    <property type="entry name" value="P-loop_NTPase"/>
</dbReference>
<dbReference type="InterPro" id="IPR032524">
    <property type="entry name" value="ABC_tran_C"/>
</dbReference>
<dbReference type="InterPro" id="IPR051309">
    <property type="entry name" value="ABCF_ATPase"/>
</dbReference>
<dbReference type="PROSITE" id="PS50893">
    <property type="entry name" value="ABC_TRANSPORTER_2"/>
    <property type="match status" value="2"/>
</dbReference>
<evidence type="ECO:0000256" key="3">
    <source>
        <dbReference type="SAM" id="Coils"/>
    </source>
</evidence>
<dbReference type="RefSeq" id="WP_197113326.1">
    <property type="nucleotide sequence ID" value="NZ_JACBXQ010000001.1"/>
</dbReference>
<comment type="caution">
    <text evidence="5">The sequence shown here is derived from an EMBL/GenBank/DDBJ whole genome shotgun (WGS) entry which is preliminary data.</text>
</comment>
<evidence type="ECO:0000313" key="5">
    <source>
        <dbReference type="EMBL" id="MBG9985326.1"/>
    </source>
</evidence>
<dbReference type="InterPro" id="IPR017871">
    <property type="entry name" value="ABC_transporter-like_CS"/>
</dbReference>
<dbReference type="SMART" id="SM00382">
    <property type="entry name" value="AAA"/>
    <property type="match status" value="2"/>
</dbReference>
<dbReference type="GO" id="GO:0005524">
    <property type="term" value="F:ATP binding"/>
    <property type="evidence" value="ECO:0007669"/>
    <property type="project" value="UniProtKB-KW"/>
</dbReference>
<proteinExistence type="predicted"/>
<keyword evidence="3" id="KW-0175">Coiled coil</keyword>
<dbReference type="InterPro" id="IPR003593">
    <property type="entry name" value="AAA+_ATPase"/>
</dbReference>